<dbReference type="Proteomes" id="UP000580568">
    <property type="component" value="Unassembled WGS sequence"/>
</dbReference>
<proteinExistence type="predicted"/>
<keyword evidence="1" id="KW-0472">Membrane</keyword>
<feature type="transmembrane region" description="Helical" evidence="1">
    <location>
        <begin position="12"/>
        <end position="29"/>
    </location>
</feature>
<keyword evidence="3" id="KW-1185">Reference proteome</keyword>
<keyword evidence="1" id="KW-0812">Transmembrane</keyword>
<name>A0A6V8SHJ6_9CLOT</name>
<reference evidence="2 3" key="1">
    <citation type="submission" date="2020-07" db="EMBL/GenBank/DDBJ databases">
        <title>A new beta-1,3-glucan-decomposing anaerobic bacterium isolated from anoxic soil subjected to biological soil disinfestation.</title>
        <authorList>
            <person name="Ueki A."/>
            <person name="Tonouchi A."/>
        </authorList>
    </citation>
    <scope>NUCLEOTIDE SEQUENCE [LARGE SCALE GENOMIC DNA]</scope>
    <source>
        <strain evidence="2 3">TW1</strain>
    </source>
</reference>
<dbReference type="AlphaFoldDB" id="A0A6V8SHJ6"/>
<evidence type="ECO:0000313" key="3">
    <source>
        <dbReference type="Proteomes" id="UP000580568"/>
    </source>
</evidence>
<evidence type="ECO:0000256" key="1">
    <source>
        <dbReference type="SAM" id="Phobius"/>
    </source>
</evidence>
<dbReference type="EMBL" id="BLZR01000001">
    <property type="protein sequence ID" value="GFP76206.1"/>
    <property type="molecule type" value="Genomic_DNA"/>
</dbReference>
<keyword evidence="1" id="KW-1133">Transmembrane helix</keyword>
<gene>
    <name evidence="2" type="ORF">bsdtw1_02307</name>
</gene>
<dbReference type="RefSeq" id="WP_183277650.1">
    <property type="nucleotide sequence ID" value="NZ_BLZR01000001.1"/>
</dbReference>
<protein>
    <submittedName>
        <fullName evidence="2">Uncharacterized protein</fullName>
    </submittedName>
</protein>
<evidence type="ECO:0000313" key="2">
    <source>
        <dbReference type="EMBL" id="GFP76206.1"/>
    </source>
</evidence>
<comment type="caution">
    <text evidence="2">The sequence shown here is derived from an EMBL/GenBank/DDBJ whole genome shotgun (WGS) entry which is preliminary data.</text>
</comment>
<organism evidence="2 3">
    <name type="scientific">Clostridium fungisolvens</name>
    <dbReference type="NCBI Taxonomy" id="1604897"/>
    <lineage>
        <taxon>Bacteria</taxon>
        <taxon>Bacillati</taxon>
        <taxon>Bacillota</taxon>
        <taxon>Clostridia</taxon>
        <taxon>Eubacteriales</taxon>
        <taxon>Clostridiaceae</taxon>
        <taxon>Clostridium</taxon>
    </lineage>
</organism>
<sequence length="159" mass="18237">MKKLLKIARTIIKKAVPFALIIVILYSIIMNNQREQDQKEIDESFTNQLVLANGMLNNDYNKNDDEGKTFLRTTAAGSLYSSLNLMRFSSYNNNDNRNNLFGAINNLYLCMTNSNSSRIIFTIYNKEVNQYLVRIISNPNDEEACKALDELTYSVLNSK</sequence>
<accession>A0A6V8SHJ6</accession>